<sequence>MFSLPTQPKCSQYWPNAGETRTWGHFITEGVKEETFAEFVIREFKLKNEETKKMRRIYQLHFTSWPDKGTPKYAYPLGRLPPEVAQSRACTSRSSRRTLQVNGDAVASIFIRALQTILATFLRIAGIGRTGTFIAIDILTNEVATEGHVDVFSCVNQLRTQRMNMVQTLDQYVYIYQALIEARQETAVSCSQLKQTFDELCREEKLAEQFKQLNVLTSQSDQGACAAREPSNVGKNRDPDIVPGDDDRPKLVTPWRGTCNDYINAAFVHGYKERKAYIVTQTPMPNTVIDFWRLMADHKSCTVVMLEDCDVDDDTCAIYWPKDESTRQQYGPFDVQLVDSVNETANVTVRQFQLTKSGGDGDHVTVVKQFCLTDWSETESVPNNKRVFIELLGMIEKWQQQNGNGPITVHCS</sequence>
<dbReference type="Gene3D" id="3.90.190.10">
    <property type="entry name" value="Protein tyrosine phosphatase superfamily"/>
    <property type="match status" value="2"/>
</dbReference>
<feature type="domain" description="Tyrosine-protein phosphatase" evidence="2">
    <location>
        <begin position="206"/>
        <end position="412"/>
    </location>
</feature>
<gene>
    <name evidence="4" type="ORF">NP493_3021g00004</name>
</gene>
<accession>A0AAD9JB15</accession>
<feature type="domain" description="Tyrosine specific protein phosphatases" evidence="3">
    <location>
        <begin position="125"/>
        <end position="173"/>
    </location>
</feature>
<dbReference type="Pfam" id="PF00102">
    <property type="entry name" value="Y_phosphatase"/>
    <property type="match status" value="2"/>
</dbReference>
<feature type="domain" description="Tyrosine-protein phosphatase" evidence="2">
    <location>
        <begin position="1"/>
        <end position="182"/>
    </location>
</feature>
<dbReference type="PROSITE" id="PS50055">
    <property type="entry name" value="TYR_PHOSPHATASE_PTP"/>
    <property type="match status" value="2"/>
</dbReference>
<dbReference type="PANTHER" id="PTHR19134:SF449">
    <property type="entry name" value="TYROSINE-PROTEIN PHOSPHATASE 1"/>
    <property type="match status" value="1"/>
</dbReference>
<dbReference type="Proteomes" id="UP001209878">
    <property type="component" value="Unassembled WGS sequence"/>
</dbReference>
<protein>
    <recommendedName>
        <fullName evidence="6">Protein tyrosine phosphatase</fullName>
    </recommendedName>
</protein>
<dbReference type="SMART" id="SM00404">
    <property type="entry name" value="PTPc_motif"/>
    <property type="match status" value="1"/>
</dbReference>
<evidence type="ECO:0000256" key="1">
    <source>
        <dbReference type="SAM" id="MobiDB-lite"/>
    </source>
</evidence>
<dbReference type="EMBL" id="JAODUO010003005">
    <property type="protein sequence ID" value="KAK2149271.1"/>
    <property type="molecule type" value="Genomic_DNA"/>
</dbReference>
<dbReference type="InterPro" id="IPR003595">
    <property type="entry name" value="Tyr_Pase_cat"/>
</dbReference>
<dbReference type="GO" id="GO:0004725">
    <property type="term" value="F:protein tyrosine phosphatase activity"/>
    <property type="evidence" value="ECO:0007669"/>
    <property type="project" value="InterPro"/>
</dbReference>
<feature type="compositionally biased region" description="Basic and acidic residues" evidence="1">
    <location>
        <begin position="235"/>
        <end position="249"/>
    </location>
</feature>
<dbReference type="InterPro" id="IPR029021">
    <property type="entry name" value="Prot-tyrosine_phosphatase-like"/>
</dbReference>
<comment type="caution">
    <text evidence="4">The sequence shown here is derived from an EMBL/GenBank/DDBJ whole genome shotgun (WGS) entry which is preliminary data.</text>
</comment>
<evidence type="ECO:0000313" key="4">
    <source>
        <dbReference type="EMBL" id="KAK2149271.1"/>
    </source>
</evidence>
<dbReference type="InterPro" id="IPR000242">
    <property type="entry name" value="PTP_cat"/>
</dbReference>
<organism evidence="4 5">
    <name type="scientific">Ridgeia piscesae</name>
    <name type="common">Tubeworm</name>
    <dbReference type="NCBI Taxonomy" id="27915"/>
    <lineage>
        <taxon>Eukaryota</taxon>
        <taxon>Metazoa</taxon>
        <taxon>Spiralia</taxon>
        <taxon>Lophotrochozoa</taxon>
        <taxon>Annelida</taxon>
        <taxon>Polychaeta</taxon>
        <taxon>Sedentaria</taxon>
        <taxon>Canalipalpata</taxon>
        <taxon>Sabellida</taxon>
        <taxon>Siboglinidae</taxon>
        <taxon>Ridgeia</taxon>
    </lineage>
</organism>
<dbReference type="PRINTS" id="PR00700">
    <property type="entry name" value="PRTYPHPHTASE"/>
</dbReference>
<keyword evidence="5" id="KW-1185">Reference proteome</keyword>
<dbReference type="SMART" id="SM00194">
    <property type="entry name" value="PTPc"/>
    <property type="match status" value="1"/>
</dbReference>
<evidence type="ECO:0000259" key="2">
    <source>
        <dbReference type="PROSITE" id="PS50055"/>
    </source>
</evidence>
<dbReference type="PROSITE" id="PS50056">
    <property type="entry name" value="TYR_PHOSPHATASE_2"/>
    <property type="match status" value="1"/>
</dbReference>
<evidence type="ECO:0008006" key="6">
    <source>
        <dbReference type="Google" id="ProtNLM"/>
    </source>
</evidence>
<evidence type="ECO:0000259" key="3">
    <source>
        <dbReference type="PROSITE" id="PS50056"/>
    </source>
</evidence>
<proteinExistence type="predicted"/>
<dbReference type="CDD" id="cd00047">
    <property type="entry name" value="PTPc"/>
    <property type="match status" value="1"/>
</dbReference>
<dbReference type="InterPro" id="IPR000387">
    <property type="entry name" value="Tyr_Pase_dom"/>
</dbReference>
<dbReference type="AlphaFoldDB" id="A0AAD9JB15"/>
<name>A0AAD9JB15_RIDPI</name>
<dbReference type="SUPFAM" id="SSF52799">
    <property type="entry name" value="(Phosphotyrosine protein) phosphatases II"/>
    <property type="match status" value="2"/>
</dbReference>
<reference evidence="4" key="1">
    <citation type="journal article" date="2023" name="Mol. Biol. Evol.">
        <title>Third-Generation Sequencing Reveals the Adaptive Role of the Epigenome in Three Deep-Sea Polychaetes.</title>
        <authorList>
            <person name="Perez M."/>
            <person name="Aroh O."/>
            <person name="Sun Y."/>
            <person name="Lan Y."/>
            <person name="Juniper S.K."/>
            <person name="Young C.R."/>
            <person name="Angers B."/>
            <person name="Qian P.Y."/>
        </authorList>
    </citation>
    <scope>NUCLEOTIDE SEQUENCE</scope>
    <source>
        <strain evidence="4">R07B-5</strain>
    </source>
</reference>
<dbReference type="InterPro" id="IPR050348">
    <property type="entry name" value="Protein-Tyr_Phosphatase"/>
</dbReference>
<feature type="region of interest" description="Disordered" evidence="1">
    <location>
        <begin position="222"/>
        <end position="249"/>
    </location>
</feature>
<dbReference type="PANTHER" id="PTHR19134">
    <property type="entry name" value="RECEPTOR-TYPE TYROSINE-PROTEIN PHOSPHATASE"/>
    <property type="match status" value="1"/>
</dbReference>
<evidence type="ECO:0000313" key="5">
    <source>
        <dbReference type="Proteomes" id="UP001209878"/>
    </source>
</evidence>